<feature type="transmembrane region" description="Helical" evidence="2">
    <location>
        <begin position="6"/>
        <end position="25"/>
    </location>
</feature>
<dbReference type="PANTHER" id="PTHR43157:SF31">
    <property type="entry name" value="PHOSPHATIDYLINOSITOL-GLYCAN BIOSYNTHESIS CLASS F PROTEIN"/>
    <property type="match status" value="1"/>
</dbReference>
<dbReference type="HOGENOM" id="CLU_010194_44_5_1"/>
<dbReference type="PhylomeDB" id="E9GW42"/>
<dbReference type="OMA" id="ECTRVIN"/>
<name>E9GW42_DAPPU</name>
<dbReference type="STRING" id="6669.E9GW42"/>
<keyword evidence="1" id="KW-0560">Oxidoreductase</keyword>
<evidence type="ECO:0000256" key="2">
    <source>
        <dbReference type="SAM" id="Phobius"/>
    </source>
</evidence>
<keyword evidence="2" id="KW-1133">Transmembrane helix</keyword>
<dbReference type="KEGG" id="dpx:DAPPUDRAFT_199005"/>
<dbReference type="CDD" id="cd05327">
    <property type="entry name" value="retinol-DH_like_SDR_c_like"/>
    <property type="match status" value="1"/>
</dbReference>
<dbReference type="PRINTS" id="PR00081">
    <property type="entry name" value="GDHRDH"/>
</dbReference>
<evidence type="ECO:0000313" key="4">
    <source>
        <dbReference type="Proteomes" id="UP000000305"/>
    </source>
</evidence>
<dbReference type="OrthoDB" id="191139at2759"/>
<reference evidence="3 4" key="1">
    <citation type="journal article" date="2011" name="Science">
        <title>The ecoresponsive genome of Daphnia pulex.</title>
        <authorList>
            <person name="Colbourne J.K."/>
            <person name="Pfrender M.E."/>
            <person name="Gilbert D."/>
            <person name="Thomas W.K."/>
            <person name="Tucker A."/>
            <person name="Oakley T.H."/>
            <person name="Tokishita S."/>
            <person name="Aerts A."/>
            <person name="Arnold G.J."/>
            <person name="Basu M.K."/>
            <person name="Bauer D.J."/>
            <person name="Caceres C.E."/>
            <person name="Carmel L."/>
            <person name="Casola C."/>
            <person name="Choi J.H."/>
            <person name="Detter J.C."/>
            <person name="Dong Q."/>
            <person name="Dusheyko S."/>
            <person name="Eads B.D."/>
            <person name="Frohlich T."/>
            <person name="Geiler-Samerotte K.A."/>
            <person name="Gerlach D."/>
            <person name="Hatcher P."/>
            <person name="Jogdeo S."/>
            <person name="Krijgsveld J."/>
            <person name="Kriventseva E.V."/>
            <person name="Kultz D."/>
            <person name="Laforsch C."/>
            <person name="Lindquist E."/>
            <person name="Lopez J."/>
            <person name="Manak J.R."/>
            <person name="Muller J."/>
            <person name="Pangilinan J."/>
            <person name="Patwardhan R.P."/>
            <person name="Pitluck S."/>
            <person name="Pritham E.J."/>
            <person name="Rechtsteiner A."/>
            <person name="Rho M."/>
            <person name="Rogozin I.B."/>
            <person name="Sakarya O."/>
            <person name="Salamov A."/>
            <person name="Schaack S."/>
            <person name="Shapiro H."/>
            <person name="Shiga Y."/>
            <person name="Skalitzky C."/>
            <person name="Smith Z."/>
            <person name="Souvorov A."/>
            <person name="Sung W."/>
            <person name="Tang Z."/>
            <person name="Tsuchiya D."/>
            <person name="Tu H."/>
            <person name="Vos H."/>
            <person name="Wang M."/>
            <person name="Wolf Y.I."/>
            <person name="Yamagata H."/>
            <person name="Yamada T."/>
            <person name="Ye Y."/>
            <person name="Shaw J.R."/>
            <person name="Andrews J."/>
            <person name="Crease T.J."/>
            <person name="Tang H."/>
            <person name="Lucas S.M."/>
            <person name="Robertson H.M."/>
            <person name="Bork P."/>
            <person name="Koonin E.V."/>
            <person name="Zdobnov E.M."/>
            <person name="Grigoriev I.V."/>
            <person name="Lynch M."/>
            <person name="Boore J.L."/>
        </authorList>
    </citation>
    <scope>NUCLEOTIDE SEQUENCE [LARGE SCALE GENOMIC DNA]</scope>
</reference>
<proteinExistence type="predicted"/>
<evidence type="ECO:0000313" key="3">
    <source>
        <dbReference type="EMBL" id="EFX76331.1"/>
    </source>
</evidence>
<evidence type="ECO:0000256" key="1">
    <source>
        <dbReference type="ARBA" id="ARBA00023002"/>
    </source>
</evidence>
<accession>E9GW42</accession>
<dbReference type="AlphaFoldDB" id="E9GW42"/>
<protein>
    <submittedName>
        <fullName evidence="3">Uncharacterized protein</fullName>
    </submittedName>
</protein>
<dbReference type="InParanoid" id="E9GW42"/>
<dbReference type="Proteomes" id="UP000000305">
    <property type="component" value="Unassembled WGS sequence"/>
</dbReference>
<keyword evidence="2" id="KW-0472">Membrane</keyword>
<dbReference type="Gene3D" id="3.40.50.720">
    <property type="entry name" value="NAD(P)-binding Rossmann-like Domain"/>
    <property type="match status" value="1"/>
</dbReference>
<dbReference type="InterPro" id="IPR036291">
    <property type="entry name" value="NAD(P)-bd_dom_sf"/>
</dbReference>
<dbReference type="EMBL" id="GL732569">
    <property type="protein sequence ID" value="EFX76331.1"/>
    <property type="molecule type" value="Genomic_DNA"/>
</dbReference>
<dbReference type="Pfam" id="PF00106">
    <property type="entry name" value="adh_short"/>
    <property type="match status" value="1"/>
</dbReference>
<organism evidence="3 4">
    <name type="scientific">Daphnia pulex</name>
    <name type="common">Water flea</name>
    <dbReference type="NCBI Taxonomy" id="6669"/>
    <lineage>
        <taxon>Eukaryota</taxon>
        <taxon>Metazoa</taxon>
        <taxon>Ecdysozoa</taxon>
        <taxon>Arthropoda</taxon>
        <taxon>Crustacea</taxon>
        <taxon>Branchiopoda</taxon>
        <taxon>Diplostraca</taxon>
        <taxon>Cladocera</taxon>
        <taxon>Anomopoda</taxon>
        <taxon>Daphniidae</taxon>
        <taxon>Daphnia</taxon>
    </lineage>
</organism>
<dbReference type="eggNOG" id="KOG1208">
    <property type="taxonomic scope" value="Eukaryota"/>
</dbReference>
<sequence>MFLFDLVPNSVVVGVILMLALKIYFDMSMGVCKSTKRLDGKTIIVTGANSGIGKETAIDLALRGGRIILACRDLEKAALAKDDIVEKSENNNIVIKKLDLASLDSVREFAADVLKNEPKLHILINNAGCALIGKKMTMDGLENQMQTNYFGHFLLTNLLIGLMIKTAELEEECTRVINVSSYANNFCKKLDLNDLNFVHDSTAGTLWAPFKIYGASKLCNILFSKELSNKLERHGKAVTVNSLHPGAVLTEFGRFSTVVTVFMRIFASFLKSPKEGAQTTIYLAVADDVANVTGQYFCDCKIAEPSKLAQDDGIAKKLWEISETIVKLEPTEKYF</sequence>
<dbReference type="GO" id="GO:0016491">
    <property type="term" value="F:oxidoreductase activity"/>
    <property type="evidence" value="ECO:0007669"/>
    <property type="project" value="UniProtKB-KW"/>
</dbReference>
<dbReference type="InterPro" id="IPR002347">
    <property type="entry name" value="SDR_fam"/>
</dbReference>
<dbReference type="FunCoup" id="E9GW42">
    <property type="interactions" value="52"/>
</dbReference>
<dbReference type="PANTHER" id="PTHR43157">
    <property type="entry name" value="PHOSPHATIDYLINOSITOL-GLYCAN BIOSYNTHESIS CLASS F PROTEIN-RELATED"/>
    <property type="match status" value="1"/>
</dbReference>
<dbReference type="SUPFAM" id="SSF51735">
    <property type="entry name" value="NAD(P)-binding Rossmann-fold domains"/>
    <property type="match status" value="1"/>
</dbReference>
<keyword evidence="4" id="KW-1185">Reference proteome</keyword>
<gene>
    <name evidence="3" type="ORF">DAPPUDRAFT_199005</name>
</gene>
<keyword evidence="2" id="KW-0812">Transmembrane</keyword>